<feature type="compositionally biased region" description="Basic and acidic residues" evidence="1">
    <location>
        <begin position="213"/>
        <end position="224"/>
    </location>
</feature>
<dbReference type="GO" id="GO:0031011">
    <property type="term" value="C:Ino80 complex"/>
    <property type="evidence" value="ECO:0007669"/>
    <property type="project" value="InterPro"/>
</dbReference>
<feature type="region of interest" description="Disordered" evidence="1">
    <location>
        <begin position="269"/>
        <end position="445"/>
    </location>
</feature>
<dbReference type="SMART" id="SM01406">
    <property type="entry name" value="PAPA-1"/>
    <property type="match status" value="1"/>
</dbReference>
<feature type="compositionally biased region" description="Basic and acidic residues" evidence="1">
    <location>
        <begin position="325"/>
        <end position="339"/>
    </location>
</feature>
<feature type="compositionally biased region" description="Low complexity" evidence="1">
    <location>
        <begin position="30"/>
        <end position="42"/>
    </location>
</feature>
<feature type="region of interest" description="Disordered" evidence="1">
    <location>
        <begin position="213"/>
        <end position="255"/>
    </location>
</feature>
<reference evidence="3" key="2">
    <citation type="submission" date="2023-05" db="EMBL/GenBank/DDBJ databases">
        <authorList>
            <person name="Schelkunov M.I."/>
        </authorList>
    </citation>
    <scope>NUCLEOTIDE SEQUENCE</scope>
    <source>
        <strain evidence="3">Hsosn_3</strain>
        <tissue evidence="3">Leaf</tissue>
    </source>
</reference>
<proteinExistence type="predicted"/>
<protein>
    <submittedName>
        <fullName evidence="3">PAPA-1 domain-containing protein</fullName>
    </submittedName>
</protein>
<feature type="compositionally biased region" description="Basic and acidic residues" evidence="1">
    <location>
        <begin position="379"/>
        <end position="414"/>
    </location>
</feature>
<dbReference type="InterPro" id="IPR006880">
    <property type="entry name" value="INO80B_C"/>
</dbReference>
<feature type="region of interest" description="Disordered" evidence="1">
    <location>
        <begin position="146"/>
        <end position="201"/>
    </location>
</feature>
<keyword evidence="4" id="KW-1185">Reference proteome</keyword>
<accession>A0AAD8MU04</accession>
<dbReference type="CDD" id="cd23021">
    <property type="entry name" value="zf-HIT_IN80B"/>
    <property type="match status" value="1"/>
</dbReference>
<feature type="compositionally biased region" description="Polar residues" evidence="1">
    <location>
        <begin position="353"/>
        <end position="364"/>
    </location>
</feature>
<feature type="compositionally biased region" description="Polar residues" evidence="1">
    <location>
        <begin position="106"/>
        <end position="125"/>
    </location>
</feature>
<feature type="compositionally biased region" description="Polar residues" evidence="1">
    <location>
        <begin position="147"/>
        <end position="165"/>
    </location>
</feature>
<dbReference type="PANTHER" id="PTHR21561">
    <property type="entry name" value="INO80 COMPLEX SUBUNIT B"/>
    <property type="match status" value="1"/>
</dbReference>
<feature type="compositionally biased region" description="Basic and acidic residues" evidence="1">
    <location>
        <begin position="421"/>
        <end position="439"/>
    </location>
</feature>
<dbReference type="Pfam" id="PF04795">
    <property type="entry name" value="PAPA-1"/>
    <property type="match status" value="1"/>
</dbReference>
<feature type="compositionally biased region" description="Basic residues" evidence="1">
    <location>
        <begin position="16"/>
        <end position="26"/>
    </location>
</feature>
<evidence type="ECO:0000256" key="1">
    <source>
        <dbReference type="SAM" id="MobiDB-lite"/>
    </source>
</evidence>
<comment type="caution">
    <text evidence="3">The sequence shown here is derived from an EMBL/GenBank/DDBJ whole genome shotgun (WGS) entry which is preliminary data.</text>
</comment>
<reference evidence="3" key="1">
    <citation type="submission" date="2023-02" db="EMBL/GenBank/DDBJ databases">
        <title>Genome of toxic invasive species Heracleum sosnowskyi carries increased number of genes despite the absence of recent whole-genome duplications.</title>
        <authorList>
            <person name="Schelkunov M."/>
            <person name="Shtratnikova V."/>
            <person name="Makarenko M."/>
            <person name="Klepikova A."/>
            <person name="Omelchenko D."/>
            <person name="Novikova G."/>
            <person name="Obukhova E."/>
            <person name="Bogdanov V."/>
            <person name="Penin A."/>
            <person name="Logacheva M."/>
        </authorList>
    </citation>
    <scope>NUCLEOTIDE SEQUENCE</scope>
    <source>
        <strain evidence="3">Hsosn_3</strain>
        <tissue evidence="3">Leaf</tissue>
    </source>
</reference>
<feature type="compositionally biased region" description="Polar residues" evidence="1">
    <location>
        <begin position="64"/>
        <end position="77"/>
    </location>
</feature>
<sequence length="529" mass="58583">MDEYGGTRLDGIASAVRRKRSQTSRRPKPESLSSLSSTPPSEDIAKVSSDENTGYDGSSKRKTFNLNQCISRSSSSRMDGETAFKKMKDGESGMLCGSGGLEGDNVTGQSQNEGVISSSKQSDVVSNGVVHETKFKKVKLKVGGITRTIQTSQATSESGTSTKSVRLSEAPQPLQKQSLQDDLDDNNFSTSGRKSGLRGIPWKDFSRVGFTIKKEERSTGKMPEKTFYSKQGEKSEPHKSKRETKKRDLSGVYDDDDVEDDEIRYLEKLKTSRVSGGLKDAGKESGIKHRSLSRVSKGVRYDSLKDFGPSKSGRELEGRKKKIPRRESPDSPTEGKREFALTTRQRARLSVKDPSSMSASSSIEFPNGLPPPPPRKQKEKLTEVEQQLKKAEAAERRRMHNEKAARESEAEAIRKILGQDSSRKKREDKIKKRQEELAQERAANAQTLPPNTVRCVIGPTGTRVIFSEDIGLPCIFDPKPCSYPPPREKCAGPSCDKPYKYRDSKSRVPLCSLQCYKAVHDNLQAGTTC</sequence>
<dbReference type="EMBL" id="JAUIZM010000005">
    <property type="protein sequence ID" value="KAK1385054.1"/>
    <property type="molecule type" value="Genomic_DNA"/>
</dbReference>
<dbReference type="GO" id="GO:0006338">
    <property type="term" value="P:chromatin remodeling"/>
    <property type="evidence" value="ECO:0007669"/>
    <property type="project" value="InterPro"/>
</dbReference>
<dbReference type="Proteomes" id="UP001237642">
    <property type="component" value="Unassembled WGS sequence"/>
</dbReference>
<dbReference type="PANTHER" id="PTHR21561:SF25">
    <property type="entry name" value="OS03G0811500 PROTEIN"/>
    <property type="match status" value="1"/>
</dbReference>
<evidence type="ECO:0000259" key="2">
    <source>
        <dbReference type="SMART" id="SM01406"/>
    </source>
</evidence>
<gene>
    <name evidence="3" type="ORF">POM88_022789</name>
</gene>
<dbReference type="Pfam" id="PF04438">
    <property type="entry name" value="zf-HIT"/>
    <property type="match status" value="1"/>
</dbReference>
<dbReference type="InterPro" id="IPR029523">
    <property type="entry name" value="INO80B/Ies2"/>
</dbReference>
<feature type="compositionally biased region" description="Basic and acidic residues" evidence="1">
    <location>
        <begin position="78"/>
        <end position="91"/>
    </location>
</feature>
<organism evidence="3 4">
    <name type="scientific">Heracleum sosnowskyi</name>
    <dbReference type="NCBI Taxonomy" id="360622"/>
    <lineage>
        <taxon>Eukaryota</taxon>
        <taxon>Viridiplantae</taxon>
        <taxon>Streptophyta</taxon>
        <taxon>Embryophyta</taxon>
        <taxon>Tracheophyta</taxon>
        <taxon>Spermatophyta</taxon>
        <taxon>Magnoliopsida</taxon>
        <taxon>eudicotyledons</taxon>
        <taxon>Gunneridae</taxon>
        <taxon>Pentapetalae</taxon>
        <taxon>asterids</taxon>
        <taxon>campanulids</taxon>
        <taxon>Apiales</taxon>
        <taxon>Apiaceae</taxon>
        <taxon>Apioideae</taxon>
        <taxon>apioid superclade</taxon>
        <taxon>Tordylieae</taxon>
        <taxon>Tordyliinae</taxon>
        <taxon>Heracleum</taxon>
    </lineage>
</organism>
<name>A0AAD8MU04_9APIA</name>
<evidence type="ECO:0000313" key="4">
    <source>
        <dbReference type="Proteomes" id="UP001237642"/>
    </source>
</evidence>
<dbReference type="InterPro" id="IPR007529">
    <property type="entry name" value="Znf_HIT"/>
</dbReference>
<dbReference type="AlphaFoldDB" id="A0AAD8MU04"/>
<evidence type="ECO:0000313" key="3">
    <source>
        <dbReference type="EMBL" id="KAK1385054.1"/>
    </source>
</evidence>
<feature type="region of interest" description="Disordered" evidence="1">
    <location>
        <begin position="1"/>
        <end position="125"/>
    </location>
</feature>
<feature type="domain" description="INO80 complex subunit B-like conserved region" evidence="2">
    <location>
        <begin position="385"/>
        <end position="470"/>
    </location>
</feature>